<accession>G0EGP2</accession>
<sequence>MVRGVGIDDILEPGYKIVLADDEYVDIYEEYLFRGFDVMNADVNENKADLVGIYSIASFVGDDPAVIVCGSNSVLCAGIAASILVYKGWSAQEAIEKAEHATASLYGVGRITRQLRAAIEALGGLLKAAKNRDIVSVLLGAGEMYGYGKGRLHYGEFLSWLYIVEQEWTVLLAGALHFLTEGADEPRKLLDMRLQAIGKELAYAIDETQLTEAIDILRDYAMEDVKRREARILRLVESLEPGMPYVSFIDTMSDKLVVVCRCGEYNEPLKECVNAANKASKYLDATRFNELRIALDCTGKVKSRIEHV</sequence>
<evidence type="ECO:0000313" key="1">
    <source>
        <dbReference type="EMBL" id="AEM39190.1"/>
    </source>
</evidence>
<protein>
    <submittedName>
        <fullName evidence="1">Uncharacterized protein</fullName>
    </submittedName>
</protein>
<name>G0EGP2_PYRF1</name>
<dbReference type="InParanoid" id="G0EGP2"/>
<dbReference type="Proteomes" id="UP000001037">
    <property type="component" value="Chromosome"/>
</dbReference>
<dbReference type="KEGG" id="pfm:Pyrfu_1332"/>
<evidence type="ECO:0000313" key="2">
    <source>
        <dbReference type="Proteomes" id="UP000001037"/>
    </source>
</evidence>
<gene>
    <name evidence="1" type="ordered locus">Pyrfu_1332</name>
</gene>
<dbReference type="EMBL" id="CP002838">
    <property type="protein sequence ID" value="AEM39190.1"/>
    <property type="molecule type" value="Genomic_DNA"/>
</dbReference>
<proteinExistence type="predicted"/>
<dbReference type="HOGENOM" id="CLU_864975_0_0_2"/>
<dbReference type="AlphaFoldDB" id="G0EGP2"/>
<dbReference type="eggNOG" id="arCOG09416">
    <property type="taxonomic scope" value="Archaea"/>
</dbReference>
<reference evidence="1 2" key="1">
    <citation type="journal article" date="2011" name="Stand. Genomic Sci.">
        <title>Complete genome sequence of the hyperthermophilic chemolithoautotroph Pyrolobus fumarii type strain (1A).</title>
        <authorList>
            <person name="Anderson I."/>
            <person name="Goker M."/>
            <person name="Nolan M."/>
            <person name="Lucas S."/>
            <person name="Hammon N."/>
            <person name="Deshpande S."/>
            <person name="Cheng J.F."/>
            <person name="Tapia R."/>
            <person name="Han C."/>
            <person name="Goodwin L."/>
            <person name="Pitluck S."/>
            <person name="Huntemann M."/>
            <person name="Liolios K."/>
            <person name="Ivanova N."/>
            <person name="Pagani I."/>
            <person name="Mavromatis K."/>
            <person name="Ovchinikova G."/>
            <person name="Pati A."/>
            <person name="Chen A."/>
            <person name="Palaniappan K."/>
            <person name="Land M."/>
            <person name="Hauser L."/>
            <person name="Brambilla E.M."/>
            <person name="Huber H."/>
            <person name="Yasawong M."/>
            <person name="Rohde M."/>
            <person name="Spring S."/>
            <person name="Abt B."/>
            <person name="Sikorski J."/>
            <person name="Wirth R."/>
            <person name="Detter J.C."/>
            <person name="Woyke T."/>
            <person name="Bristow J."/>
            <person name="Eisen J.A."/>
            <person name="Markowitz V."/>
            <person name="Hugenholtz P."/>
            <person name="Kyrpides N.C."/>
            <person name="Klenk H.P."/>
            <person name="Lapidus A."/>
        </authorList>
    </citation>
    <scope>NUCLEOTIDE SEQUENCE [LARGE SCALE GENOMIC DNA]</scope>
    <source>
        <strain evidence="2">DSM 11204 / 1A</strain>
    </source>
</reference>
<organism evidence="1 2">
    <name type="scientific">Pyrolobus fumarii (strain DSM 11204 / 1A)</name>
    <dbReference type="NCBI Taxonomy" id="694429"/>
    <lineage>
        <taxon>Archaea</taxon>
        <taxon>Thermoproteota</taxon>
        <taxon>Thermoprotei</taxon>
        <taxon>Desulfurococcales</taxon>
        <taxon>Pyrodictiaceae</taxon>
        <taxon>Pyrolobus</taxon>
    </lineage>
</organism>
<keyword evidence="2" id="KW-1185">Reference proteome</keyword>